<proteinExistence type="predicted"/>
<evidence type="ECO:0000313" key="1">
    <source>
        <dbReference type="EMBL" id="PNF27534.1"/>
    </source>
</evidence>
<dbReference type="EMBL" id="NEVH01014836">
    <property type="protein sequence ID" value="PNF27534.1"/>
    <property type="molecule type" value="Genomic_DNA"/>
</dbReference>
<feature type="non-terminal residue" evidence="1">
    <location>
        <position position="1"/>
    </location>
</feature>
<name>A0A2J7QG11_9NEOP</name>
<dbReference type="STRING" id="105785.A0A2J7QG11"/>
<keyword evidence="2" id="KW-1185">Reference proteome</keyword>
<reference evidence="1 2" key="1">
    <citation type="submission" date="2017-12" db="EMBL/GenBank/DDBJ databases">
        <title>Hemimetabolous genomes reveal molecular basis of termite eusociality.</title>
        <authorList>
            <person name="Harrison M.C."/>
            <person name="Jongepier E."/>
            <person name="Robertson H.M."/>
            <person name="Arning N."/>
            <person name="Bitard-Feildel T."/>
            <person name="Chao H."/>
            <person name="Childers C.P."/>
            <person name="Dinh H."/>
            <person name="Doddapaneni H."/>
            <person name="Dugan S."/>
            <person name="Gowin J."/>
            <person name="Greiner C."/>
            <person name="Han Y."/>
            <person name="Hu H."/>
            <person name="Hughes D.S.T."/>
            <person name="Huylmans A.-K."/>
            <person name="Kemena C."/>
            <person name="Kremer L.P.M."/>
            <person name="Lee S.L."/>
            <person name="Lopez-Ezquerra A."/>
            <person name="Mallet L."/>
            <person name="Monroy-Kuhn J.M."/>
            <person name="Moser A."/>
            <person name="Murali S.C."/>
            <person name="Muzny D.M."/>
            <person name="Otani S."/>
            <person name="Piulachs M.-D."/>
            <person name="Poelchau M."/>
            <person name="Qu J."/>
            <person name="Schaub F."/>
            <person name="Wada-Katsumata A."/>
            <person name="Worley K.C."/>
            <person name="Xie Q."/>
            <person name="Ylla G."/>
            <person name="Poulsen M."/>
            <person name="Gibbs R.A."/>
            <person name="Schal C."/>
            <person name="Richards S."/>
            <person name="Belles X."/>
            <person name="Korb J."/>
            <person name="Bornberg-Bauer E."/>
        </authorList>
    </citation>
    <scope>NUCLEOTIDE SEQUENCE [LARGE SCALE GENOMIC DNA]</scope>
    <source>
        <tissue evidence="1">Whole body</tissue>
    </source>
</reference>
<dbReference type="Proteomes" id="UP000235965">
    <property type="component" value="Unassembled WGS sequence"/>
</dbReference>
<protein>
    <submittedName>
        <fullName evidence="1">Uncharacterized protein</fullName>
    </submittedName>
</protein>
<evidence type="ECO:0000313" key="2">
    <source>
        <dbReference type="Proteomes" id="UP000235965"/>
    </source>
</evidence>
<dbReference type="AlphaFoldDB" id="A0A2J7QG11"/>
<gene>
    <name evidence="1" type="ORF">B7P43_G02898</name>
</gene>
<comment type="caution">
    <text evidence="1">The sequence shown here is derived from an EMBL/GenBank/DDBJ whole genome shotgun (WGS) entry which is preliminary data.</text>
</comment>
<organism evidence="1 2">
    <name type="scientific">Cryptotermes secundus</name>
    <dbReference type="NCBI Taxonomy" id="105785"/>
    <lineage>
        <taxon>Eukaryota</taxon>
        <taxon>Metazoa</taxon>
        <taxon>Ecdysozoa</taxon>
        <taxon>Arthropoda</taxon>
        <taxon>Hexapoda</taxon>
        <taxon>Insecta</taxon>
        <taxon>Pterygota</taxon>
        <taxon>Neoptera</taxon>
        <taxon>Polyneoptera</taxon>
        <taxon>Dictyoptera</taxon>
        <taxon>Blattodea</taxon>
        <taxon>Blattoidea</taxon>
        <taxon>Termitoidae</taxon>
        <taxon>Kalotermitidae</taxon>
        <taxon>Cryptotermitinae</taxon>
        <taxon>Cryptotermes</taxon>
    </lineage>
</organism>
<dbReference type="OrthoDB" id="9985779at2759"/>
<dbReference type="InParanoid" id="A0A2J7QG11"/>
<accession>A0A2J7QG11</accession>
<sequence length="245" mass="27682">SLSYSRIYQNFMEPEGSLLCSQGPSTGPCPEPDDTAHTILFYLPKIHFNIDVTKFALKHLEPESLYFLQVQALAQFGRERLKGEKEAIFLNTADHKNVSEVSTGFHDGNGKRSARRVEGLKVQKVYWNRGQLQARIIWTPRPIMKEDTSLRYTVALWSGQCQNSDVTTLQPRSQLAATTEVTQYDLYNLSFCCKYRVTVQETSPGGGIFHQHEATLMFMTPACNELQATSLSQDRPDCSQFGSCL</sequence>